<evidence type="ECO:0000313" key="1">
    <source>
        <dbReference type="EMBL" id="KAJ4823416.1"/>
    </source>
</evidence>
<comment type="caution">
    <text evidence="1">The sequence shown here is derived from an EMBL/GenBank/DDBJ whole genome shotgun (WGS) entry which is preliminary data.</text>
</comment>
<dbReference type="Proteomes" id="UP001141552">
    <property type="component" value="Unassembled WGS sequence"/>
</dbReference>
<protein>
    <submittedName>
        <fullName evidence="1">Uncharacterized protein</fullName>
    </submittedName>
</protein>
<dbReference type="AlphaFoldDB" id="A0A9Q0F4D7"/>
<evidence type="ECO:0000313" key="2">
    <source>
        <dbReference type="Proteomes" id="UP001141552"/>
    </source>
</evidence>
<gene>
    <name evidence="1" type="ORF">Tsubulata_025579</name>
</gene>
<name>A0A9Q0F4D7_9ROSI</name>
<dbReference type="EMBL" id="JAKUCV010007457">
    <property type="protein sequence ID" value="KAJ4823416.1"/>
    <property type="molecule type" value="Genomic_DNA"/>
</dbReference>
<accession>A0A9Q0F4D7</accession>
<keyword evidence="2" id="KW-1185">Reference proteome</keyword>
<organism evidence="1 2">
    <name type="scientific">Turnera subulata</name>
    <dbReference type="NCBI Taxonomy" id="218843"/>
    <lineage>
        <taxon>Eukaryota</taxon>
        <taxon>Viridiplantae</taxon>
        <taxon>Streptophyta</taxon>
        <taxon>Embryophyta</taxon>
        <taxon>Tracheophyta</taxon>
        <taxon>Spermatophyta</taxon>
        <taxon>Magnoliopsida</taxon>
        <taxon>eudicotyledons</taxon>
        <taxon>Gunneridae</taxon>
        <taxon>Pentapetalae</taxon>
        <taxon>rosids</taxon>
        <taxon>fabids</taxon>
        <taxon>Malpighiales</taxon>
        <taxon>Passifloraceae</taxon>
        <taxon>Turnera</taxon>
    </lineage>
</organism>
<reference evidence="1" key="2">
    <citation type="journal article" date="2023" name="Plants (Basel)">
        <title>Annotation of the Turnera subulata (Passifloraceae) Draft Genome Reveals the S-Locus Evolved after the Divergence of Turneroideae from Passifloroideae in a Stepwise Manner.</title>
        <authorList>
            <person name="Henning P.M."/>
            <person name="Roalson E.H."/>
            <person name="Mir W."/>
            <person name="McCubbin A.G."/>
            <person name="Shore J.S."/>
        </authorList>
    </citation>
    <scope>NUCLEOTIDE SEQUENCE</scope>
    <source>
        <strain evidence="1">F60SS</strain>
    </source>
</reference>
<reference evidence="1" key="1">
    <citation type="submission" date="2022-02" db="EMBL/GenBank/DDBJ databases">
        <authorList>
            <person name="Henning P.M."/>
            <person name="McCubbin A.G."/>
            <person name="Shore J.S."/>
        </authorList>
    </citation>
    <scope>NUCLEOTIDE SEQUENCE</scope>
    <source>
        <strain evidence="1">F60SS</strain>
        <tissue evidence="1">Leaves</tissue>
    </source>
</reference>
<sequence>MNQAAVCPSPTRHRTATTAELKIQPTSRPRLQRHRRLPVGVLSIPNAGSDSSVSTSKSASIFIHFDVGVVPDCSSPELPPQPLLLLPSNNNKVWFSLFRRYQSNLEPYVW</sequence>
<proteinExistence type="predicted"/>